<accession>A0AA35CPD6</accession>
<organism evidence="2 3">
    <name type="scientific">Caldinitratiruptor microaerophilus</name>
    <dbReference type="NCBI Taxonomy" id="671077"/>
    <lineage>
        <taxon>Bacteria</taxon>
        <taxon>Bacillati</taxon>
        <taxon>Bacillota</taxon>
        <taxon>Clostridia</taxon>
        <taxon>Eubacteriales</taxon>
        <taxon>Symbiobacteriaceae</taxon>
        <taxon>Caldinitratiruptor</taxon>
    </lineage>
</organism>
<name>A0AA35CPD6_9FIRM</name>
<dbReference type="PROSITE" id="PS51186">
    <property type="entry name" value="GNAT"/>
    <property type="match status" value="1"/>
</dbReference>
<dbReference type="Gene3D" id="3.40.630.30">
    <property type="match status" value="1"/>
</dbReference>
<dbReference type="RefSeq" id="WP_264843012.1">
    <property type="nucleotide sequence ID" value="NZ_AP025628.1"/>
</dbReference>
<sequence length="264" mass="30251">MEDNRRQQLAVQAAPVTLKEVKDPGDPDILRFRELMVGAFADPNMIADPDQLTAWVRDRDGGGRRFHLLVVRVGGQVAGGTLFSYVPETNVGFSEYIIVAPAYRGHGLARLLFQRRLTILEWDARLKGKPPIRGIFIEVAHPMRLPPELYEADRRMAVDPVERRRIMHHFGFRQLDLEYNQPPLTQDREPVSYLDLLFLPLDPDLKAAGALPAEMILRSLRPIWRAWAVPSWEEYLRRMRRALDGKPVAMLPCWTPEMERVAGA</sequence>
<evidence type="ECO:0000313" key="2">
    <source>
        <dbReference type="EMBL" id="BDG62424.1"/>
    </source>
</evidence>
<dbReference type="SUPFAM" id="SSF55729">
    <property type="entry name" value="Acyl-CoA N-acyltransferases (Nat)"/>
    <property type="match status" value="1"/>
</dbReference>
<dbReference type="GO" id="GO:0016747">
    <property type="term" value="F:acyltransferase activity, transferring groups other than amino-acyl groups"/>
    <property type="evidence" value="ECO:0007669"/>
    <property type="project" value="InterPro"/>
</dbReference>
<reference evidence="2" key="1">
    <citation type="submission" date="2022-03" db="EMBL/GenBank/DDBJ databases">
        <title>Complete genome sequence of Caldinitratiruptor microaerophilus.</title>
        <authorList>
            <person name="Mukaiyama R."/>
            <person name="Nishiyama T."/>
            <person name="Ueda K."/>
        </authorList>
    </citation>
    <scope>NUCLEOTIDE SEQUENCE</scope>
    <source>
        <strain evidence="2">JCM 16183</strain>
    </source>
</reference>
<dbReference type="Pfam" id="PF00583">
    <property type="entry name" value="Acetyltransf_1"/>
    <property type="match status" value="1"/>
</dbReference>
<evidence type="ECO:0000259" key="1">
    <source>
        <dbReference type="PROSITE" id="PS51186"/>
    </source>
</evidence>
<dbReference type="InterPro" id="IPR000182">
    <property type="entry name" value="GNAT_dom"/>
</dbReference>
<feature type="domain" description="N-acetyltransferase" evidence="1">
    <location>
        <begin position="16"/>
        <end position="200"/>
    </location>
</feature>
<dbReference type="CDD" id="cd04301">
    <property type="entry name" value="NAT_SF"/>
    <property type="match status" value="1"/>
</dbReference>
<dbReference type="InterPro" id="IPR016181">
    <property type="entry name" value="Acyl_CoA_acyltransferase"/>
</dbReference>
<protein>
    <recommendedName>
        <fullName evidence="1">N-acetyltransferase domain-containing protein</fullName>
    </recommendedName>
</protein>
<dbReference type="EMBL" id="AP025628">
    <property type="protein sequence ID" value="BDG62424.1"/>
    <property type="molecule type" value="Genomic_DNA"/>
</dbReference>
<dbReference type="KEGG" id="cmic:caldi_35140"/>
<proteinExistence type="predicted"/>
<dbReference type="Proteomes" id="UP001163687">
    <property type="component" value="Chromosome"/>
</dbReference>
<gene>
    <name evidence="2" type="ORF">caldi_35140</name>
</gene>
<evidence type="ECO:0000313" key="3">
    <source>
        <dbReference type="Proteomes" id="UP001163687"/>
    </source>
</evidence>
<keyword evidence="3" id="KW-1185">Reference proteome</keyword>
<dbReference type="AlphaFoldDB" id="A0AA35CPD6"/>